<comment type="caution">
    <text evidence="3">The sequence shown here is derived from an EMBL/GenBank/DDBJ whole genome shotgun (WGS) entry which is preliminary data.</text>
</comment>
<dbReference type="Proteomes" id="UP001499843">
    <property type="component" value="Unassembled WGS sequence"/>
</dbReference>
<organism evidence="3 4">
    <name type="scientific">Nonomuraea monospora</name>
    <dbReference type="NCBI Taxonomy" id="568818"/>
    <lineage>
        <taxon>Bacteria</taxon>
        <taxon>Bacillati</taxon>
        <taxon>Actinomycetota</taxon>
        <taxon>Actinomycetes</taxon>
        <taxon>Streptosporangiales</taxon>
        <taxon>Streptosporangiaceae</taxon>
        <taxon>Nonomuraea</taxon>
    </lineage>
</organism>
<dbReference type="SUPFAM" id="SSF50370">
    <property type="entry name" value="Ricin B-like lectins"/>
    <property type="match status" value="2"/>
</dbReference>
<reference evidence="3 4" key="1">
    <citation type="journal article" date="2019" name="Int. J. Syst. Evol. Microbiol.">
        <title>The Global Catalogue of Microorganisms (GCM) 10K type strain sequencing project: providing services to taxonomists for standard genome sequencing and annotation.</title>
        <authorList>
            <consortium name="The Broad Institute Genomics Platform"/>
            <consortium name="The Broad Institute Genome Sequencing Center for Infectious Disease"/>
            <person name="Wu L."/>
            <person name="Ma J."/>
        </authorList>
    </citation>
    <scope>NUCLEOTIDE SEQUENCE [LARGE SCALE GENOMIC DNA]</scope>
    <source>
        <strain evidence="3 4">JCM 16114</strain>
    </source>
</reference>
<feature type="transmembrane region" description="Helical" evidence="1">
    <location>
        <begin position="44"/>
        <end position="61"/>
    </location>
</feature>
<feature type="transmembrane region" description="Helical" evidence="1">
    <location>
        <begin position="12"/>
        <end position="32"/>
    </location>
</feature>
<evidence type="ECO:0000313" key="4">
    <source>
        <dbReference type="Proteomes" id="UP001499843"/>
    </source>
</evidence>
<dbReference type="CDD" id="cd00161">
    <property type="entry name" value="beta-trefoil_Ricin-like"/>
    <property type="match status" value="2"/>
</dbReference>
<keyword evidence="1" id="KW-1133">Transmembrane helix</keyword>
<keyword evidence="1" id="KW-0812">Transmembrane</keyword>
<dbReference type="Pfam" id="PF00652">
    <property type="entry name" value="Ricin_B_lectin"/>
    <property type="match status" value="2"/>
</dbReference>
<accession>A0ABN3CWZ0</accession>
<evidence type="ECO:0000256" key="1">
    <source>
        <dbReference type="SAM" id="Phobius"/>
    </source>
</evidence>
<protein>
    <recommendedName>
        <fullName evidence="2">Ricin B lectin domain-containing protein</fullName>
    </recommendedName>
</protein>
<keyword evidence="1" id="KW-0472">Membrane</keyword>
<keyword evidence="4" id="KW-1185">Reference proteome</keyword>
<evidence type="ECO:0000259" key="2">
    <source>
        <dbReference type="SMART" id="SM00458"/>
    </source>
</evidence>
<dbReference type="Gene3D" id="2.80.10.50">
    <property type="match status" value="2"/>
</dbReference>
<dbReference type="PROSITE" id="PS50231">
    <property type="entry name" value="RICIN_B_LECTIN"/>
    <property type="match status" value="1"/>
</dbReference>
<sequence length="507" mass="55569">MRGHVRDLALEIGVIGGLSALLSVAAGISVNFATDGQPELNPAHIPPAVLFSCLASAVPLIRARWAARTESTTDPYTAQDLAGYKRLLKKLRQEKNTPSFAELERRAAERGLDVGRADLEKVTKQALRWLDDAEHAEPIIRAFLAVHHVPDDTAGTWLAAYRRLVDPEPPPRRRRRVRPAVLVGVPVVCATVASLGYVSYAEARIRGSLYRPNMAVLSRHAPGRYLAVTSSENSPPRARLGPSTISKSPVAPYRWDLVPAKHDGSYHFQIRNRQTRRCLIPEARARTEGGYITDAACDGSAEQLWRVGGDRVSGDGAIAQGGMCAEPNLGSTDAGAPLVLRSCVSGKTAQRWLITDRMPAGLGSSMASAQNGVCLDAAAGMTDLVTWGCHGRANQSFTYRRDARGDYEMKIMDTCLGVSAERRPVRAACTGSPGQLWRLTYRSPYNDWLYWEVRHVASDLCLQLEPDMATLSMRACSWSNVQQWRTPEWLQPPDTPVHPAAGLRNPR</sequence>
<dbReference type="InterPro" id="IPR035992">
    <property type="entry name" value="Ricin_B-like_lectins"/>
</dbReference>
<proteinExistence type="predicted"/>
<dbReference type="SMART" id="SM00458">
    <property type="entry name" value="RICIN"/>
    <property type="match status" value="1"/>
</dbReference>
<feature type="domain" description="Ricin B lectin" evidence="2">
    <location>
        <begin position="363"/>
        <end position="487"/>
    </location>
</feature>
<feature type="transmembrane region" description="Helical" evidence="1">
    <location>
        <begin position="180"/>
        <end position="200"/>
    </location>
</feature>
<name>A0ABN3CWZ0_9ACTN</name>
<evidence type="ECO:0000313" key="3">
    <source>
        <dbReference type="EMBL" id="GAA2213934.1"/>
    </source>
</evidence>
<gene>
    <name evidence="3" type="ORF">GCM10009850_093970</name>
</gene>
<dbReference type="EMBL" id="BAAAQX010000036">
    <property type="protein sequence ID" value="GAA2213934.1"/>
    <property type="molecule type" value="Genomic_DNA"/>
</dbReference>
<dbReference type="InterPro" id="IPR000772">
    <property type="entry name" value="Ricin_B_lectin"/>
</dbReference>